<dbReference type="InParanoid" id="A0A165DIK8"/>
<reference evidence="2 3" key="1">
    <citation type="journal article" date="2016" name="Mol. Biol. Evol.">
        <title>Comparative Genomics of Early-Diverging Mushroom-Forming Fungi Provides Insights into the Origins of Lignocellulose Decay Capabilities.</title>
        <authorList>
            <person name="Nagy L.G."/>
            <person name="Riley R."/>
            <person name="Tritt A."/>
            <person name="Adam C."/>
            <person name="Daum C."/>
            <person name="Floudas D."/>
            <person name="Sun H."/>
            <person name="Yadav J.S."/>
            <person name="Pangilinan J."/>
            <person name="Larsson K.H."/>
            <person name="Matsuura K."/>
            <person name="Barry K."/>
            <person name="Labutti K."/>
            <person name="Kuo R."/>
            <person name="Ohm R.A."/>
            <person name="Bhattacharya S.S."/>
            <person name="Shirouzu T."/>
            <person name="Yoshinaga Y."/>
            <person name="Martin F.M."/>
            <person name="Grigoriev I.V."/>
            <person name="Hibbett D.S."/>
        </authorList>
    </citation>
    <scope>NUCLEOTIDE SEQUENCE [LARGE SCALE GENOMIC DNA]</scope>
    <source>
        <strain evidence="2 3">93-53</strain>
    </source>
</reference>
<dbReference type="EMBL" id="KV427633">
    <property type="protein sequence ID" value="KZT04960.1"/>
    <property type="molecule type" value="Genomic_DNA"/>
</dbReference>
<evidence type="ECO:0000256" key="1">
    <source>
        <dbReference type="SAM" id="MobiDB-lite"/>
    </source>
</evidence>
<proteinExistence type="predicted"/>
<sequence>MPARSSTKIIIKPRKARVSVPQPMEEEEVVTSDTDNQKEEEEEPESPLASTSAQTPLAEDYDGVDVQTPEADDGGSHDGDSNRTVEASAEWQRLRKEALRACGGIMEGVPVVEERMNAEKRARGSEDVMEGAEESARARGKRRKIWDEGPLPLGVYEPHTGIVFYRSDTQPSRARWESLPDDADKRRVLGGTKAGSGAWGVAWVDTVVELPREEEIDFEGRIARAPFLHTTSEPS</sequence>
<dbReference type="Proteomes" id="UP000076871">
    <property type="component" value="Unassembled WGS sequence"/>
</dbReference>
<organism evidence="2 3">
    <name type="scientific">Laetiporus sulphureus 93-53</name>
    <dbReference type="NCBI Taxonomy" id="1314785"/>
    <lineage>
        <taxon>Eukaryota</taxon>
        <taxon>Fungi</taxon>
        <taxon>Dikarya</taxon>
        <taxon>Basidiomycota</taxon>
        <taxon>Agaricomycotina</taxon>
        <taxon>Agaricomycetes</taxon>
        <taxon>Polyporales</taxon>
        <taxon>Laetiporus</taxon>
    </lineage>
</organism>
<dbReference type="AlphaFoldDB" id="A0A165DIK8"/>
<protein>
    <submittedName>
        <fullName evidence="2">Uncharacterized protein</fullName>
    </submittedName>
</protein>
<keyword evidence="3" id="KW-1185">Reference proteome</keyword>
<dbReference type="RefSeq" id="XP_040762700.1">
    <property type="nucleotide sequence ID" value="XM_040907129.1"/>
</dbReference>
<feature type="compositionally biased region" description="Basic and acidic residues" evidence="1">
    <location>
        <begin position="74"/>
        <end position="83"/>
    </location>
</feature>
<dbReference type="STRING" id="1314785.A0A165DIK8"/>
<dbReference type="OrthoDB" id="5598844at2759"/>
<accession>A0A165DIK8</accession>
<evidence type="ECO:0000313" key="2">
    <source>
        <dbReference type="EMBL" id="KZT04960.1"/>
    </source>
</evidence>
<evidence type="ECO:0000313" key="3">
    <source>
        <dbReference type="Proteomes" id="UP000076871"/>
    </source>
</evidence>
<dbReference type="GeneID" id="63824158"/>
<gene>
    <name evidence="2" type="ORF">LAESUDRAFT_715256</name>
</gene>
<feature type="region of interest" description="Disordered" evidence="1">
    <location>
        <begin position="1"/>
        <end position="89"/>
    </location>
</feature>
<name>A0A165DIK8_9APHY</name>